<reference evidence="1" key="1">
    <citation type="thesis" date="2020" institute="ProQuest LLC" country="789 East Eisenhower Parkway, Ann Arbor, MI, USA">
        <title>Comparative Genomics and Chromosome Evolution.</title>
        <authorList>
            <person name="Mudd A.B."/>
        </authorList>
    </citation>
    <scope>NUCLEOTIDE SEQUENCE</scope>
    <source>
        <strain evidence="1">237g6f4</strain>
        <tissue evidence="1">Blood</tissue>
    </source>
</reference>
<dbReference type="EMBL" id="WNYA01007712">
    <property type="protein sequence ID" value="KAG8541379.1"/>
    <property type="molecule type" value="Genomic_DNA"/>
</dbReference>
<dbReference type="Proteomes" id="UP000824782">
    <property type="component" value="Unassembled WGS sequence"/>
</dbReference>
<dbReference type="AlphaFoldDB" id="A0AAV6Z1W4"/>
<proteinExistence type="predicted"/>
<accession>A0AAV6Z1W4</accession>
<sequence length="81" mass="9611">MCALILHLCTRRSTSPIPNYTNSKIDFLARWTMSQDWNQRHKRVTFTVYLFYNSIFYKLDCAYYIQKVSCVRTDPGVSTTM</sequence>
<gene>
    <name evidence="1" type="ORF">GDO81_029148</name>
</gene>
<comment type="caution">
    <text evidence="1">The sequence shown here is derived from an EMBL/GenBank/DDBJ whole genome shotgun (WGS) entry which is preliminary data.</text>
</comment>
<evidence type="ECO:0000313" key="2">
    <source>
        <dbReference type="Proteomes" id="UP000824782"/>
    </source>
</evidence>
<name>A0AAV6Z1W4_ENGPU</name>
<keyword evidence="2" id="KW-1185">Reference proteome</keyword>
<protein>
    <submittedName>
        <fullName evidence="1">Uncharacterized protein</fullName>
    </submittedName>
</protein>
<organism evidence="1 2">
    <name type="scientific">Engystomops pustulosus</name>
    <name type="common">Tungara frog</name>
    <name type="synonym">Physalaemus pustulosus</name>
    <dbReference type="NCBI Taxonomy" id="76066"/>
    <lineage>
        <taxon>Eukaryota</taxon>
        <taxon>Metazoa</taxon>
        <taxon>Chordata</taxon>
        <taxon>Craniata</taxon>
        <taxon>Vertebrata</taxon>
        <taxon>Euteleostomi</taxon>
        <taxon>Amphibia</taxon>
        <taxon>Batrachia</taxon>
        <taxon>Anura</taxon>
        <taxon>Neobatrachia</taxon>
        <taxon>Hyloidea</taxon>
        <taxon>Leptodactylidae</taxon>
        <taxon>Leiuperinae</taxon>
        <taxon>Engystomops</taxon>
    </lineage>
</organism>
<evidence type="ECO:0000313" key="1">
    <source>
        <dbReference type="EMBL" id="KAG8541379.1"/>
    </source>
</evidence>